<dbReference type="EMBL" id="LK932402">
    <property type="protein sequence ID" value="CDS87421.1"/>
    <property type="molecule type" value="Genomic_DNA"/>
</dbReference>
<dbReference type="AlphaFoldDB" id="A0A069A9B6"/>
<evidence type="ECO:0000313" key="3">
    <source>
        <dbReference type="EMBL" id="CDS87421.1"/>
    </source>
</evidence>
<keyword evidence="1" id="KW-1133">Transmembrane helix</keyword>
<feature type="transmembrane region" description="Helical" evidence="1">
    <location>
        <begin position="142"/>
        <end position="164"/>
    </location>
</feature>
<feature type="transmembrane region" description="Helical" evidence="1">
    <location>
        <begin position="63"/>
        <end position="91"/>
    </location>
</feature>
<gene>
    <name evidence="2" type="ORF">BN1096_520562</name>
    <name evidence="3" type="ORF">BN1097_630051</name>
</gene>
<dbReference type="Pfam" id="PF06541">
    <property type="entry name" value="ABC_trans_CmpB"/>
    <property type="match status" value="1"/>
</dbReference>
<reference evidence="2" key="1">
    <citation type="submission" date="2014-07" db="EMBL/GenBank/DDBJ databases">
        <authorList>
            <person name="Monot Marc"/>
        </authorList>
    </citation>
    <scope>NUCLEOTIDE SEQUENCE</scope>
    <source>
        <strain evidence="3">7032994</strain>
    </source>
</reference>
<dbReference type="InterPro" id="IPR010540">
    <property type="entry name" value="CmpB_TMEM229"/>
</dbReference>
<organism evidence="2">
    <name type="scientific">Clostridioides difficile</name>
    <name type="common">Peptoclostridium difficile</name>
    <dbReference type="NCBI Taxonomy" id="1496"/>
    <lineage>
        <taxon>Bacteria</taxon>
        <taxon>Bacillati</taxon>
        <taxon>Bacillota</taxon>
        <taxon>Clostridia</taxon>
        <taxon>Peptostreptococcales</taxon>
        <taxon>Peptostreptococcaceae</taxon>
        <taxon>Clostridioides</taxon>
    </lineage>
</organism>
<dbReference type="RefSeq" id="WP_021366986.1">
    <property type="nucleotide sequence ID" value="NZ_BBYB01000197.1"/>
</dbReference>
<feature type="transmembrane region" description="Helical" evidence="1">
    <location>
        <begin position="37"/>
        <end position="57"/>
    </location>
</feature>
<sequence>MEIIKYILYFFIYSFLGWTVESIGCSIASKRTINRGFLNGPICPVYGFGAVIVISLLGRFNNVVIVFLLGMILTTILEYFTGFILETLFHAKWWDYSDRKFNIKGRVCLKNAIYFGVMSVLIIRFIHPFIKYFVSIIPYRILISMAIITTLWTILDLIVTIITLKKLDIKLNLLDDIITDLNDINVKLDEFDRGEIQALFKTINNDELEVREKINKINSKLDRIESNIILQKRVIKAFPHIKHKKQQEQLEHFKKIINEKR</sequence>
<name>A0A069A9B6_CLODI</name>
<keyword evidence="1" id="KW-0812">Transmembrane</keyword>
<keyword evidence="1" id="KW-0472">Membrane</keyword>
<proteinExistence type="predicted"/>
<protein>
    <submittedName>
        <fullName evidence="2">Putative membrane protein, DUF1114 family</fullName>
    </submittedName>
</protein>
<evidence type="ECO:0000256" key="1">
    <source>
        <dbReference type="SAM" id="Phobius"/>
    </source>
</evidence>
<dbReference type="EMBL" id="LK932505">
    <property type="protein sequence ID" value="CDS85943.1"/>
    <property type="molecule type" value="Genomic_DNA"/>
</dbReference>
<accession>A0A069A9B6</accession>
<feature type="transmembrane region" description="Helical" evidence="1">
    <location>
        <begin position="112"/>
        <end position="130"/>
    </location>
</feature>
<feature type="transmembrane region" description="Helical" evidence="1">
    <location>
        <begin position="6"/>
        <end position="25"/>
    </location>
</feature>
<evidence type="ECO:0000313" key="2">
    <source>
        <dbReference type="EMBL" id="CDS85943.1"/>
    </source>
</evidence>